<dbReference type="GO" id="GO:0016567">
    <property type="term" value="P:protein ubiquitination"/>
    <property type="evidence" value="ECO:0007669"/>
    <property type="project" value="UniProtKB-UniPathway"/>
</dbReference>
<dbReference type="GO" id="GO:0008270">
    <property type="term" value="F:zinc ion binding"/>
    <property type="evidence" value="ECO:0007669"/>
    <property type="project" value="UniProtKB-KW"/>
</dbReference>
<dbReference type="GeneID" id="26839198"/>
<evidence type="ECO:0000313" key="3">
    <source>
        <dbReference type="EMBL" id="KSA02047.1"/>
    </source>
</evidence>
<keyword evidence="1" id="KW-0808">Transferase</keyword>
<evidence type="ECO:0000256" key="1">
    <source>
        <dbReference type="RuleBase" id="RU367090"/>
    </source>
</evidence>
<comment type="subunit">
    <text evidence="1">Component of the ribosome quality control complex (RQC).</text>
</comment>
<dbReference type="GO" id="GO:0072344">
    <property type="term" value="P:rescue of stalled ribosome"/>
    <property type="evidence" value="ECO:0007669"/>
    <property type="project" value="UniProtKB-UniRule"/>
</dbReference>
<comment type="pathway">
    <text evidence="1">Protein modification; protein ubiquitination.</text>
</comment>
<dbReference type="AlphaFoldDB" id="A0A0V1Q1H5"/>
<dbReference type="PANTHER" id="PTHR12389:SF0">
    <property type="entry name" value="E3 UBIQUITIN-PROTEIN LIGASE LISTERIN"/>
    <property type="match status" value="1"/>
</dbReference>
<accession>A0A0V1Q1H5</accession>
<dbReference type="GO" id="GO:1990116">
    <property type="term" value="P:ribosome-associated ubiquitin-dependent protein catabolic process"/>
    <property type="evidence" value="ECO:0007669"/>
    <property type="project" value="UniProtKB-UniRule"/>
</dbReference>
<dbReference type="InterPro" id="IPR054476">
    <property type="entry name" value="Ltn1_N"/>
</dbReference>
<dbReference type="InterPro" id="IPR039795">
    <property type="entry name" value="LTN1/Rkr1"/>
</dbReference>
<dbReference type="EC" id="2.3.2.27" evidence="1"/>
<evidence type="ECO:0000259" key="2">
    <source>
        <dbReference type="Pfam" id="PF22958"/>
    </source>
</evidence>
<organism evidence="3 4">
    <name type="scientific">Debaryomyces fabryi</name>
    <dbReference type="NCBI Taxonomy" id="58627"/>
    <lineage>
        <taxon>Eukaryota</taxon>
        <taxon>Fungi</taxon>
        <taxon>Dikarya</taxon>
        <taxon>Ascomycota</taxon>
        <taxon>Saccharomycotina</taxon>
        <taxon>Pichiomycetes</taxon>
        <taxon>Debaryomycetaceae</taxon>
        <taxon>Debaryomyces</taxon>
    </lineage>
</organism>
<dbReference type="RefSeq" id="XP_015468149.1">
    <property type="nucleotide sequence ID" value="XM_015611019.1"/>
</dbReference>
<keyword evidence="1" id="KW-0863">Zinc-finger</keyword>
<protein>
    <recommendedName>
        <fullName evidence="1">E3 ubiquitin-protein ligase listerin</fullName>
        <ecNumber evidence="1">2.3.2.27</ecNumber>
    </recommendedName>
    <alternativeName>
        <fullName evidence="1">RING-type E3 ubiquitin transferase listerin</fullName>
    </alternativeName>
</protein>
<dbReference type="GO" id="GO:0005829">
    <property type="term" value="C:cytosol"/>
    <property type="evidence" value="ECO:0007669"/>
    <property type="project" value="UniProtKB-UniRule"/>
</dbReference>
<dbReference type="GO" id="GO:0061630">
    <property type="term" value="F:ubiquitin protein ligase activity"/>
    <property type="evidence" value="ECO:0007669"/>
    <property type="project" value="UniProtKB-UniRule"/>
</dbReference>
<dbReference type="Proteomes" id="UP000054251">
    <property type="component" value="Unassembled WGS sequence"/>
</dbReference>
<comment type="catalytic activity">
    <reaction evidence="1">
        <text>S-ubiquitinyl-[E2 ubiquitin-conjugating enzyme]-L-cysteine + [acceptor protein]-L-lysine = [E2 ubiquitin-conjugating enzyme]-L-cysteine + N(6)-ubiquitinyl-[acceptor protein]-L-lysine.</text>
        <dbReference type="EC" id="2.3.2.27"/>
    </reaction>
</comment>
<keyword evidence="1" id="KW-0479">Metal-binding</keyword>
<gene>
    <name evidence="3" type="ORF">AC631_02189</name>
</gene>
<dbReference type="GO" id="GO:1990112">
    <property type="term" value="C:RQC complex"/>
    <property type="evidence" value="ECO:0007669"/>
    <property type="project" value="UniProtKB-UniRule"/>
</dbReference>
<feature type="domain" description="E3 ubiquitin-protein ligase listerin N-terminal" evidence="2">
    <location>
        <begin position="42"/>
        <end position="284"/>
    </location>
</feature>
<comment type="caution">
    <text evidence="3">The sequence shown here is derived from an EMBL/GenBank/DDBJ whole genome shotgun (WGS) entry which is preliminary data.</text>
</comment>
<reference evidence="3 4" key="1">
    <citation type="submission" date="2015-11" db="EMBL/GenBank/DDBJ databases">
        <title>The genome of Debaryomyces fabryi.</title>
        <authorList>
            <person name="Tafer H."/>
            <person name="Lopandic K."/>
        </authorList>
    </citation>
    <scope>NUCLEOTIDE SEQUENCE [LARGE SCALE GENOMIC DNA]</scope>
    <source>
        <strain evidence="3 4">CBS 789</strain>
    </source>
</reference>
<evidence type="ECO:0000313" key="4">
    <source>
        <dbReference type="Proteomes" id="UP000054251"/>
    </source>
</evidence>
<name>A0A0V1Q1H5_9ASCO</name>
<keyword evidence="4" id="KW-1185">Reference proteome</keyword>
<comment type="similarity">
    <text evidence="1">Belongs to the LTN1 family.</text>
</comment>
<proteinExistence type="inferred from homology"/>
<dbReference type="Pfam" id="PF22958">
    <property type="entry name" value="Ltn1_1st"/>
    <property type="match status" value="1"/>
</dbReference>
<dbReference type="EMBL" id="LMYN01000036">
    <property type="protein sequence ID" value="KSA02047.1"/>
    <property type="molecule type" value="Genomic_DNA"/>
</dbReference>
<sequence length="378" mass="42901">MFSVENPLNNRASERSGGDLGYNGFPVSLNYFTALPDPTILHNPNVTIIFKSLSKKDSITKEKSLNEFIQLLDDNENTSVVVDELLILSWIQLYAKLAIDNSRSVRILSHQAQSRILGIVGGKAFSKYLLSSIPIWLQGLYDNDKLVSSSTYKTLLQSFQDNKERVDSKIWITFHEPIINYIVTVVTLENHKSMSDQRYTKEADSFAKYERVLNGSVMMLNKVISLINDNEIKVNKGDRELEQIEELLNLDILWDYLGSSISADTLNLPLFKSLLILIRYIFGNVSTDENNEPNVIISNLNSAKTLYKLVSKKFIKHIKLKPSTKGPNNDIIYSNVILQFWDSIVSLTSFSLLSSLQRKSLKIKKISGNWEGIRVALD</sequence>
<dbReference type="OrthoDB" id="6108at2759"/>
<keyword evidence="1" id="KW-0862">Zinc</keyword>
<keyword evidence="1" id="KW-0833">Ubl conjugation pathway</keyword>
<dbReference type="GO" id="GO:0043023">
    <property type="term" value="F:ribosomal large subunit binding"/>
    <property type="evidence" value="ECO:0007669"/>
    <property type="project" value="TreeGrafter"/>
</dbReference>
<dbReference type="UniPathway" id="UPA00143"/>
<dbReference type="PANTHER" id="PTHR12389">
    <property type="entry name" value="ZINC FINGER PROTEIN 294"/>
    <property type="match status" value="1"/>
</dbReference>
<comment type="function">
    <text evidence="1">E3 ubiquitin-protein ligase. Component of the ribosome quality control complex (RQC), a ribosome-associated complex that mediates ubiquitination and extraction of incompletely synthesized nascent chains for proteasomal degradation.</text>
</comment>